<accession>A0A8R7QQT8</accession>
<evidence type="ECO:0000313" key="3">
    <source>
        <dbReference type="Proteomes" id="UP000015106"/>
    </source>
</evidence>
<feature type="region of interest" description="Disordered" evidence="1">
    <location>
        <begin position="1"/>
        <end position="69"/>
    </location>
</feature>
<dbReference type="Gramene" id="TuG1812G0600001396.01.T01">
    <property type="protein sequence ID" value="TuG1812G0600001396.01.T01"/>
    <property type="gene ID" value="TuG1812G0600001396.01"/>
</dbReference>
<dbReference type="AlphaFoldDB" id="A0A8R7QQT8"/>
<proteinExistence type="predicted"/>
<keyword evidence="3" id="KW-1185">Reference proteome</keyword>
<dbReference type="EnsemblPlants" id="TuG1812G0600001396.01.T01">
    <property type="protein sequence ID" value="TuG1812G0600001396.01.T01"/>
    <property type="gene ID" value="TuG1812G0600001396.01"/>
</dbReference>
<reference evidence="3" key="1">
    <citation type="journal article" date="2013" name="Nature">
        <title>Draft genome of the wheat A-genome progenitor Triticum urartu.</title>
        <authorList>
            <person name="Ling H.Q."/>
            <person name="Zhao S."/>
            <person name="Liu D."/>
            <person name="Wang J."/>
            <person name="Sun H."/>
            <person name="Zhang C."/>
            <person name="Fan H."/>
            <person name="Li D."/>
            <person name="Dong L."/>
            <person name="Tao Y."/>
            <person name="Gao C."/>
            <person name="Wu H."/>
            <person name="Li Y."/>
            <person name="Cui Y."/>
            <person name="Guo X."/>
            <person name="Zheng S."/>
            <person name="Wang B."/>
            <person name="Yu K."/>
            <person name="Liang Q."/>
            <person name="Yang W."/>
            <person name="Lou X."/>
            <person name="Chen J."/>
            <person name="Feng M."/>
            <person name="Jian J."/>
            <person name="Zhang X."/>
            <person name="Luo G."/>
            <person name="Jiang Y."/>
            <person name="Liu J."/>
            <person name="Wang Z."/>
            <person name="Sha Y."/>
            <person name="Zhang B."/>
            <person name="Wu H."/>
            <person name="Tang D."/>
            <person name="Shen Q."/>
            <person name="Xue P."/>
            <person name="Zou S."/>
            <person name="Wang X."/>
            <person name="Liu X."/>
            <person name="Wang F."/>
            <person name="Yang Y."/>
            <person name="An X."/>
            <person name="Dong Z."/>
            <person name="Zhang K."/>
            <person name="Zhang X."/>
            <person name="Luo M.C."/>
            <person name="Dvorak J."/>
            <person name="Tong Y."/>
            <person name="Wang J."/>
            <person name="Yang H."/>
            <person name="Li Z."/>
            <person name="Wang D."/>
            <person name="Zhang A."/>
            <person name="Wang J."/>
        </authorList>
    </citation>
    <scope>NUCLEOTIDE SEQUENCE</scope>
    <source>
        <strain evidence="3">cv. G1812</strain>
    </source>
</reference>
<sequence length="275" mass="29571">MPVDLHASAPTPVDPHASHRRPTPTGASSNRSPPRPTAAQRHRSCPSGRGEALPGCAATRGVQPRRRPHLPRLEASRVVFEVSGVICSGTNLDVSRIWFLINEPSSIQRAGCAGFPAHPSIPFNPEPVYCCASATLQAATVDAAASSRAHCRTRASQVHLLAAISAIAETNQELVASKHQAQAPLLHQVKCQPENRLGSRVHPQEPQLQAVMLCDGVERWVGKQNIINSASPLPLLLSDDVQAGGCSAMRCRMKALMSSTRTMQGCWWKAVRMGM</sequence>
<protein>
    <submittedName>
        <fullName evidence="2">Uncharacterized protein</fullName>
    </submittedName>
</protein>
<organism evidence="2 3">
    <name type="scientific">Triticum urartu</name>
    <name type="common">Red wild einkorn</name>
    <name type="synonym">Crithodium urartu</name>
    <dbReference type="NCBI Taxonomy" id="4572"/>
    <lineage>
        <taxon>Eukaryota</taxon>
        <taxon>Viridiplantae</taxon>
        <taxon>Streptophyta</taxon>
        <taxon>Embryophyta</taxon>
        <taxon>Tracheophyta</taxon>
        <taxon>Spermatophyta</taxon>
        <taxon>Magnoliopsida</taxon>
        <taxon>Liliopsida</taxon>
        <taxon>Poales</taxon>
        <taxon>Poaceae</taxon>
        <taxon>BOP clade</taxon>
        <taxon>Pooideae</taxon>
        <taxon>Triticodae</taxon>
        <taxon>Triticeae</taxon>
        <taxon>Triticinae</taxon>
        <taxon>Triticum</taxon>
    </lineage>
</organism>
<name>A0A8R7QQT8_TRIUA</name>
<reference evidence="2" key="3">
    <citation type="submission" date="2022-06" db="UniProtKB">
        <authorList>
            <consortium name="EnsemblPlants"/>
        </authorList>
    </citation>
    <scope>IDENTIFICATION</scope>
</reference>
<evidence type="ECO:0000256" key="1">
    <source>
        <dbReference type="SAM" id="MobiDB-lite"/>
    </source>
</evidence>
<dbReference type="Proteomes" id="UP000015106">
    <property type="component" value="Chromosome 6"/>
</dbReference>
<reference evidence="2" key="2">
    <citation type="submission" date="2018-03" db="EMBL/GenBank/DDBJ databases">
        <title>The Triticum urartu genome reveals the dynamic nature of wheat genome evolution.</title>
        <authorList>
            <person name="Ling H."/>
            <person name="Ma B."/>
            <person name="Shi X."/>
            <person name="Liu H."/>
            <person name="Dong L."/>
            <person name="Sun H."/>
            <person name="Cao Y."/>
            <person name="Gao Q."/>
            <person name="Zheng S."/>
            <person name="Li Y."/>
            <person name="Yu Y."/>
            <person name="Du H."/>
            <person name="Qi M."/>
            <person name="Li Y."/>
            <person name="Yu H."/>
            <person name="Cui Y."/>
            <person name="Wang N."/>
            <person name="Chen C."/>
            <person name="Wu H."/>
            <person name="Zhao Y."/>
            <person name="Zhang J."/>
            <person name="Li Y."/>
            <person name="Zhou W."/>
            <person name="Zhang B."/>
            <person name="Hu W."/>
            <person name="Eijk M."/>
            <person name="Tang J."/>
            <person name="Witsenboer H."/>
            <person name="Zhao S."/>
            <person name="Li Z."/>
            <person name="Zhang A."/>
            <person name="Wang D."/>
            <person name="Liang C."/>
        </authorList>
    </citation>
    <scope>NUCLEOTIDE SEQUENCE [LARGE SCALE GENOMIC DNA]</scope>
    <source>
        <strain evidence="2">cv. G1812</strain>
    </source>
</reference>
<evidence type="ECO:0000313" key="2">
    <source>
        <dbReference type="EnsemblPlants" id="TuG1812G0600001396.01.T01"/>
    </source>
</evidence>